<accession>A0A3N0G0U7</accession>
<keyword evidence="2" id="KW-1133">Transmembrane helix</keyword>
<evidence type="ECO:0000313" key="3">
    <source>
        <dbReference type="EMBL" id="RNM05851.1"/>
    </source>
</evidence>
<proteinExistence type="predicted"/>
<evidence type="ECO:0000313" key="4">
    <source>
        <dbReference type="Proteomes" id="UP000276061"/>
    </source>
</evidence>
<gene>
    <name evidence="3" type="ORF">EF878_11480</name>
</gene>
<name>A0A3N0G0U7_9GAMM</name>
<keyword evidence="1" id="KW-0175">Coiled coil</keyword>
<feature type="coiled-coil region" evidence="1">
    <location>
        <begin position="22"/>
        <end position="80"/>
    </location>
</feature>
<protein>
    <submittedName>
        <fullName evidence="3">Uncharacterized protein</fullName>
    </submittedName>
</protein>
<dbReference type="GeneID" id="49322853"/>
<evidence type="ECO:0000256" key="1">
    <source>
        <dbReference type="SAM" id="Coils"/>
    </source>
</evidence>
<dbReference type="Proteomes" id="UP000276061">
    <property type="component" value="Unassembled WGS sequence"/>
</dbReference>
<dbReference type="AlphaFoldDB" id="A0A3N0G0U7"/>
<evidence type="ECO:0000256" key="2">
    <source>
        <dbReference type="SAM" id="Phobius"/>
    </source>
</evidence>
<keyword evidence="2" id="KW-0812">Transmembrane</keyword>
<dbReference type="RefSeq" id="WP_024107989.1">
    <property type="nucleotide sequence ID" value="NZ_RJLR01000020.1"/>
</dbReference>
<keyword evidence="2" id="KW-0472">Membrane</keyword>
<feature type="transmembrane region" description="Helical" evidence="2">
    <location>
        <begin position="6"/>
        <end position="25"/>
    </location>
</feature>
<dbReference type="OrthoDB" id="6431457at2"/>
<dbReference type="EMBL" id="RJLR01000020">
    <property type="protein sequence ID" value="RNM05851.1"/>
    <property type="molecule type" value="Genomic_DNA"/>
</dbReference>
<organism evidence="3 4">
    <name type="scientific">Dickeya undicola</name>
    <dbReference type="NCBI Taxonomy" id="1577887"/>
    <lineage>
        <taxon>Bacteria</taxon>
        <taxon>Pseudomonadati</taxon>
        <taxon>Pseudomonadota</taxon>
        <taxon>Gammaproteobacteria</taxon>
        <taxon>Enterobacterales</taxon>
        <taxon>Pectobacteriaceae</taxon>
        <taxon>Dickeya</taxon>
    </lineage>
</organism>
<reference evidence="3 4" key="1">
    <citation type="submission" date="2018-11" db="EMBL/GenBank/DDBJ databases">
        <title>Characterization of surface water Dickeya isolates.</title>
        <authorList>
            <person name="Van Gijsegem F."/>
            <person name="Pedron J."/>
        </authorList>
    </citation>
    <scope>NUCLEOTIDE SEQUENCE [LARGE SCALE GENOMIC DNA]</scope>
    <source>
        <strain evidence="3 4">FVG1-MFV-O17</strain>
    </source>
</reference>
<sequence>MTPEWVLGVAMTLISALFGLVVRGLSDALKSLRADVERIKTDYQRRDDARRDHESVMDTLRDLKSTIDRIDNKLDRKADK</sequence>
<comment type="caution">
    <text evidence="3">The sequence shown here is derived from an EMBL/GenBank/DDBJ whole genome shotgun (WGS) entry which is preliminary data.</text>
</comment>